<gene>
    <name evidence="2" type="ORF">J2X19_002115</name>
</gene>
<feature type="compositionally biased region" description="Low complexity" evidence="1">
    <location>
        <begin position="14"/>
        <end position="33"/>
    </location>
</feature>
<dbReference type="Proteomes" id="UP001180487">
    <property type="component" value="Unassembled WGS sequence"/>
</dbReference>
<proteinExistence type="predicted"/>
<protein>
    <submittedName>
        <fullName evidence="2">Uncharacterized protein</fullName>
    </submittedName>
</protein>
<evidence type="ECO:0000256" key="1">
    <source>
        <dbReference type="SAM" id="MobiDB-lite"/>
    </source>
</evidence>
<keyword evidence="3" id="KW-1185">Reference proteome</keyword>
<dbReference type="EMBL" id="JAVDXT010000002">
    <property type="protein sequence ID" value="MDR7377436.1"/>
    <property type="molecule type" value="Genomic_DNA"/>
</dbReference>
<evidence type="ECO:0000313" key="3">
    <source>
        <dbReference type="Proteomes" id="UP001180487"/>
    </source>
</evidence>
<comment type="caution">
    <text evidence="2">The sequence shown here is derived from an EMBL/GenBank/DDBJ whole genome shotgun (WGS) entry which is preliminary data.</text>
</comment>
<feature type="region of interest" description="Disordered" evidence="1">
    <location>
        <begin position="1"/>
        <end position="39"/>
    </location>
</feature>
<dbReference type="RefSeq" id="WP_310373103.1">
    <property type="nucleotide sequence ID" value="NZ_JAVDXT010000002.1"/>
</dbReference>
<name>A0ABU2C7X4_9BURK</name>
<organism evidence="2 3">
    <name type="scientific">Rhodoferax ferrireducens</name>
    <dbReference type="NCBI Taxonomy" id="192843"/>
    <lineage>
        <taxon>Bacteria</taxon>
        <taxon>Pseudomonadati</taxon>
        <taxon>Pseudomonadota</taxon>
        <taxon>Betaproteobacteria</taxon>
        <taxon>Burkholderiales</taxon>
        <taxon>Comamonadaceae</taxon>
        <taxon>Rhodoferax</taxon>
    </lineage>
</organism>
<sequence>MASVLVGCGGGSGSDSAASSTSTTNCTTSDTVSAEASSAVNQTALAATVDPGLATRAESMRFTGVSHVSPSAVKSFCY</sequence>
<accession>A0ABU2C7X4</accession>
<reference evidence="2 3" key="1">
    <citation type="submission" date="2023-07" db="EMBL/GenBank/DDBJ databases">
        <title>Sorghum-associated microbial communities from plants grown in Nebraska, USA.</title>
        <authorList>
            <person name="Schachtman D."/>
        </authorList>
    </citation>
    <scope>NUCLEOTIDE SEQUENCE [LARGE SCALE GENOMIC DNA]</scope>
    <source>
        <strain evidence="2 3">BE313</strain>
    </source>
</reference>
<evidence type="ECO:0000313" key="2">
    <source>
        <dbReference type="EMBL" id="MDR7377436.1"/>
    </source>
</evidence>